<dbReference type="RefSeq" id="WP_146597863.1">
    <property type="nucleotide sequence ID" value="NZ_SJPY01000001.1"/>
</dbReference>
<gene>
    <name evidence="3" type="ORF">Q31b_02610</name>
</gene>
<dbReference type="GO" id="GO:0016788">
    <property type="term" value="F:hydrolase activity, acting on ester bonds"/>
    <property type="evidence" value="ECO:0007669"/>
    <property type="project" value="InterPro"/>
</dbReference>
<feature type="domain" description="DUF4332" evidence="2">
    <location>
        <begin position="366"/>
        <end position="485"/>
    </location>
</feature>
<dbReference type="SUPFAM" id="SSF48537">
    <property type="entry name" value="Phospholipase C/P1 nuclease"/>
    <property type="match status" value="1"/>
</dbReference>
<dbReference type="InterPro" id="IPR025567">
    <property type="entry name" value="DUF4332"/>
</dbReference>
<dbReference type="EMBL" id="SJPY01000001">
    <property type="protein sequence ID" value="TWU45090.1"/>
    <property type="molecule type" value="Genomic_DNA"/>
</dbReference>
<dbReference type="OrthoDB" id="268732at2"/>
<evidence type="ECO:0000259" key="2">
    <source>
        <dbReference type="Pfam" id="PF14229"/>
    </source>
</evidence>
<dbReference type="Pfam" id="PF14229">
    <property type="entry name" value="DUF4332"/>
    <property type="match status" value="1"/>
</dbReference>
<evidence type="ECO:0000256" key="1">
    <source>
        <dbReference type="SAM" id="MobiDB-lite"/>
    </source>
</evidence>
<dbReference type="Gene3D" id="1.10.575.10">
    <property type="entry name" value="P1 Nuclease"/>
    <property type="match status" value="1"/>
</dbReference>
<evidence type="ECO:0000313" key="4">
    <source>
        <dbReference type="Proteomes" id="UP000315471"/>
    </source>
</evidence>
<dbReference type="Proteomes" id="UP000315471">
    <property type="component" value="Unassembled WGS sequence"/>
</dbReference>
<protein>
    <recommendedName>
        <fullName evidence="2">DUF4332 domain-containing protein</fullName>
    </recommendedName>
</protein>
<proteinExistence type="predicted"/>
<accession>A0A5C6E8D1</accession>
<evidence type="ECO:0000313" key="3">
    <source>
        <dbReference type="EMBL" id="TWU45090.1"/>
    </source>
</evidence>
<dbReference type="CDD" id="cd10981">
    <property type="entry name" value="ZnPC_S1P1"/>
    <property type="match status" value="1"/>
</dbReference>
<feature type="compositionally biased region" description="Polar residues" evidence="1">
    <location>
        <begin position="327"/>
        <end position="340"/>
    </location>
</feature>
<name>A0A5C6E8D1_9BACT</name>
<dbReference type="AlphaFoldDB" id="A0A5C6E8D1"/>
<keyword evidence="4" id="KW-1185">Reference proteome</keyword>
<organism evidence="3 4">
    <name type="scientific">Novipirellula aureliae</name>
    <dbReference type="NCBI Taxonomy" id="2527966"/>
    <lineage>
        <taxon>Bacteria</taxon>
        <taxon>Pseudomonadati</taxon>
        <taxon>Planctomycetota</taxon>
        <taxon>Planctomycetia</taxon>
        <taxon>Pirellulales</taxon>
        <taxon>Pirellulaceae</taxon>
        <taxon>Novipirellula</taxon>
    </lineage>
</organism>
<reference evidence="3 4" key="1">
    <citation type="submission" date="2019-02" db="EMBL/GenBank/DDBJ databases">
        <title>Deep-cultivation of Planctomycetes and their phenomic and genomic characterization uncovers novel biology.</title>
        <authorList>
            <person name="Wiegand S."/>
            <person name="Jogler M."/>
            <person name="Boedeker C."/>
            <person name="Pinto D."/>
            <person name="Vollmers J."/>
            <person name="Rivas-Marin E."/>
            <person name="Kohn T."/>
            <person name="Peeters S.H."/>
            <person name="Heuer A."/>
            <person name="Rast P."/>
            <person name="Oberbeckmann S."/>
            <person name="Bunk B."/>
            <person name="Jeske O."/>
            <person name="Meyerdierks A."/>
            <person name="Storesund J.E."/>
            <person name="Kallscheuer N."/>
            <person name="Luecker S."/>
            <person name="Lage O.M."/>
            <person name="Pohl T."/>
            <person name="Merkel B.J."/>
            <person name="Hornburger P."/>
            <person name="Mueller R.-W."/>
            <person name="Bruemmer F."/>
            <person name="Labrenz M."/>
            <person name="Spormann A.M."/>
            <person name="Op Den Camp H."/>
            <person name="Overmann J."/>
            <person name="Amann R."/>
            <person name="Jetten M.S.M."/>
            <person name="Mascher T."/>
            <person name="Medema M.H."/>
            <person name="Devos D.P."/>
            <person name="Kaster A.-K."/>
            <person name="Ovreas L."/>
            <person name="Rohde M."/>
            <person name="Galperin M.Y."/>
            <person name="Jogler C."/>
        </authorList>
    </citation>
    <scope>NUCLEOTIDE SEQUENCE [LARGE SCALE GENOMIC DNA]</scope>
    <source>
        <strain evidence="3 4">Q31b</strain>
    </source>
</reference>
<sequence length="500" mass="56888">MNKPLLSILKAAHCRSTHHFFAIDALPMVQTEPGKRLTTLLLCHHDRYLAGAKDPDTRFRDFQNHVVHVENNYWGGAPRVAHAWYGRLMKYLRADRFADAAHAAGVLSHYFTDPLQPLHTAQSDREKVLHRPIEWSITKSYHSIFQHWVNDDLRVVFQLSDGEQWLGEAILHGARFANRKYQFLLDRYRLEEGVKDPPSGLDEETRDMLAELFGLAITGWARVLERAAMEAESIRMTPIPKHSLTLATLMSTIKMPTRLWMRRIESKVQKLKIQKLFEEYRQTGDVIVNLPSDIDIVHRVVKIHQSEMAWNEKRRKASEKKVEPIEPQSQEPTKSKTAVESTPAILPFVKPGLGNLADHDPIVDAPSIGPKTAARFEAIGIHTVGEFRKAIPTEVAQLLATYWITRETIEEWQSQTTLMCEVPRLRVRDAQMLCGAGCKNAVDVANSDVSELHQEILRYSATSSGRRYLRDAKPPSRAEVGKWILSLRSDTAVSPVLRSA</sequence>
<comment type="caution">
    <text evidence="3">The sequence shown here is derived from an EMBL/GenBank/DDBJ whole genome shotgun (WGS) entry which is preliminary data.</text>
</comment>
<dbReference type="InterPro" id="IPR008947">
    <property type="entry name" value="PLipase_C/P1_nuclease_dom_sf"/>
</dbReference>
<feature type="region of interest" description="Disordered" evidence="1">
    <location>
        <begin position="312"/>
        <end position="340"/>
    </location>
</feature>